<dbReference type="NCBIfam" id="TIGR00486">
    <property type="entry name" value="YbgI_SA1388"/>
    <property type="match status" value="1"/>
</dbReference>
<organism evidence="3 4">
    <name type="scientific">Hydnum rufescens UP504</name>
    <dbReference type="NCBI Taxonomy" id="1448309"/>
    <lineage>
        <taxon>Eukaryota</taxon>
        <taxon>Fungi</taxon>
        <taxon>Dikarya</taxon>
        <taxon>Basidiomycota</taxon>
        <taxon>Agaricomycotina</taxon>
        <taxon>Agaricomycetes</taxon>
        <taxon>Cantharellales</taxon>
        <taxon>Hydnaceae</taxon>
        <taxon>Hydnum</taxon>
    </lineage>
</organism>
<feature type="binding site" evidence="2">
    <location>
        <position position="68"/>
    </location>
    <ligand>
        <name>a divalent metal cation</name>
        <dbReference type="ChEBI" id="CHEBI:60240"/>
        <label>1</label>
    </ligand>
</feature>
<evidence type="ECO:0000256" key="2">
    <source>
        <dbReference type="PIRSR" id="PIRSR602678-1"/>
    </source>
</evidence>
<keyword evidence="4" id="KW-1185">Reference proteome</keyword>
<dbReference type="PANTHER" id="PTHR13799">
    <property type="entry name" value="NGG1 INTERACTING FACTOR 3"/>
    <property type="match status" value="1"/>
</dbReference>
<accession>A0A9P6ASE2</accession>
<reference evidence="3" key="1">
    <citation type="journal article" date="2020" name="Nat. Commun.">
        <title>Large-scale genome sequencing of mycorrhizal fungi provides insights into the early evolution of symbiotic traits.</title>
        <authorList>
            <person name="Miyauchi S."/>
            <person name="Kiss E."/>
            <person name="Kuo A."/>
            <person name="Drula E."/>
            <person name="Kohler A."/>
            <person name="Sanchez-Garcia M."/>
            <person name="Morin E."/>
            <person name="Andreopoulos B."/>
            <person name="Barry K.W."/>
            <person name="Bonito G."/>
            <person name="Buee M."/>
            <person name="Carver A."/>
            <person name="Chen C."/>
            <person name="Cichocki N."/>
            <person name="Clum A."/>
            <person name="Culley D."/>
            <person name="Crous P.W."/>
            <person name="Fauchery L."/>
            <person name="Girlanda M."/>
            <person name="Hayes R.D."/>
            <person name="Keri Z."/>
            <person name="LaButti K."/>
            <person name="Lipzen A."/>
            <person name="Lombard V."/>
            <person name="Magnuson J."/>
            <person name="Maillard F."/>
            <person name="Murat C."/>
            <person name="Nolan M."/>
            <person name="Ohm R.A."/>
            <person name="Pangilinan J."/>
            <person name="Pereira M.F."/>
            <person name="Perotto S."/>
            <person name="Peter M."/>
            <person name="Pfister S."/>
            <person name="Riley R."/>
            <person name="Sitrit Y."/>
            <person name="Stielow J.B."/>
            <person name="Szollosi G."/>
            <person name="Zifcakova L."/>
            <person name="Stursova M."/>
            <person name="Spatafora J.W."/>
            <person name="Tedersoo L."/>
            <person name="Vaario L.M."/>
            <person name="Yamada A."/>
            <person name="Yan M."/>
            <person name="Wang P."/>
            <person name="Xu J."/>
            <person name="Bruns T."/>
            <person name="Baldrian P."/>
            <person name="Vilgalys R."/>
            <person name="Dunand C."/>
            <person name="Henrissat B."/>
            <person name="Grigoriev I.V."/>
            <person name="Hibbett D."/>
            <person name="Nagy L.G."/>
            <person name="Martin F.M."/>
        </authorList>
    </citation>
    <scope>NUCLEOTIDE SEQUENCE</scope>
    <source>
        <strain evidence="3">UP504</strain>
    </source>
</reference>
<keyword evidence="2" id="KW-0479">Metal-binding</keyword>
<dbReference type="InterPro" id="IPR036069">
    <property type="entry name" value="DUF34/NIF3_sf"/>
</dbReference>
<dbReference type="OrthoDB" id="3345469at2759"/>
<dbReference type="PANTHER" id="PTHR13799:SF13">
    <property type="entry name" value="NIF3-LIKE PROTEIN 1"/>
    <property type="match status" value="1"/>
</dbReference>
<comment type="similarity">
    <text evidence="1">Belongs to the GTP cyclohydrolase I type 2/NIF3 family.</text>
</comment>
<dbReference type="FunFam" id="3.40.1390.30:FF:000001">
    <property type="entry name" value="GTP cyclohydrolase 1 type 2"/>
    <property type="match status" value="1"/>
</dbReference>
<dbReference type="Pfam" id="PF01784">
    <property type="entry name" value="DUF34_NIF3"/>
    <property type="match status" value="1"/>
</dbReference>
<dbReference type="Gene3D" id="3.40.1390.30">
    <property type="entry name" value="NIF3 (NGG1p interacting factor 3)-like"/>
    <property type="match status" value="1"/>
</dbReference>
<name>A0A9P6ASE2_9AGAM</name>
<dbReference type="GO" id="GO:0005739">
    <property type="term" value="C:mitochondrion"/>
    <property type="evidence" value="ECO:0007669"/>
    <property type="project" value="TreeGrafter"/>
</dbReference>
<evidence type="ECO:0000256" key="1">
    <source>
        <dbReference type="ARBA" id="ARBA00006964"/>
    </source>
</evidence>
<comment type="caution">
    <text evidence="3">The sequence shown here is derived from an EMBL/GenBank/DDBJ whole genome shotgun (WGS) entry which is preliminary data.</text>
</comment>
<feature type="binding site" evidence="2">
    <location>
        <position position="229"/>
    </location>
    <ligand>
        <name>a divalent metal cation</name>
        <dbReference type="ChEBI" id="CHEBI:60240"/>
        <label>1</label>
    </ligand>
</feature>
<dbReference type="InterPro" id="IPR002678">
    <property type="entry name" value="DUF34/NIF3"/>
</dbReference>
<feature type="binding site" evidence="2">
    <location>
        <position position="233"/>
    </location>
    <ligand>
        <name>a divalent metal cation</name>
        <dbReference type="ChEBI" id="CHEBI:60240"/>
        <label>1</label>
    </ligand>
</feature>
<protein>
    <recommendedName>
        <fullName evidence="5">NGG1p interacting factor 3</fullName>
    </recommendedName>
</protein>
<dbReference type="AlphaFoldDB" id="A0A9P6ASE2"/>
<evidence type="ECO:0000313" key="4">
    <source>
        <dbReference type="Proteomes" id="UP000886523"/>
    </source>
</evidence>
<evidence type="ECO:0008006" key="5">
    <source>
        <dbReference type="Google" id="ProtNLM"/>
    </source>
</evidence>
<dbReference type="Proteomes" id="UP000886523">
    <property type="component" value="Unassembled WGS sequence"/>
</dbReference>
<sequence>MSLTQTIVRVMNRIAPLSLAEKWDNVGLLIEAPRPRPHAIQVLLTIDLTRAVLQEALSTQTGMIVSYHPPIFRPLSALTLANPLQSLLLNCATAGISVYSPHTALDCVKGGVNDWLAGGVLGDASGEVSILGEEKEGGAGVGRLVSLSQREGIDSVAQRIKQFLKLDRVASPDLPSLSNDDASVATVALCAGSGGSVLNGVDADVYFTGEMAHVTSAVASGRHVILCGHTNTERGYLPTLAARLKLELIKEDGGPRHAVVAVSSADAHPLRYV</sequence>
<dbReference type="GO" id="GO:0046872">
    <property type="term" value="F:metal ion binding"/>
    <property type="evidence" value="ECO:0007669"/>
    <property type="project" value="UniProtKB-KW"/>
</dbReference>
<gene>
    <name evidence="3" type="ORF">BS47DRAFT_1299463</name>
</gene>
<dbReference type="SUPFAM" id="SSF102705">
    <property type="entry name" value="NIF3 (NGG1p interacting factor 3)-like"/>
    <property type="match status" value="1"/>
</dbReference>
<feature type="binding site" evidence="2">
    <location>
        <position position="106"/>
    </location>
    <ligand>
        <name>a divalent metal cation</name>
        <dbReference type="ChEBI" id="CHEBI:60240"/>
        <label>1</label>
    </ligand>
</feature>
<proteinExistence type="inferred from homology"/>
<dbReference type="EMBL" id="MU129006">
    <property type="protein sequence ID" value="KAF9511062.1"/>
    <property type="molecule type" value="Genomic_DNA"/>
</dbReference>
<evidence type="ECO:0000313" key="3">
    <source>
        <dbReference type="EMBL" id="KAF9511062.1"/>
    </source>
</evidence>